<dbReference type="SUPFAM" id="SSF52833">
    <property type="entry name" value="Thioredoxin-like"/>
    <property type="match status" value="1"/>
</dbReference>
<name>A0A0B7MQM7_9FIRM</name>
<feature type="site" description="Contributes to redox potential value" evidence="9">
    <location>
        <position position="36"/>
    </location>
</feature>
<keyword evidence="13" id="KW-1185">Reference proteome</keyword>
<dbReference type="PROSITE" id="PS00194">
    <property type="entry name" value="THIOREDOXIN_1"/>
    <property type="match status" value="1"/>
</dbReference>
<dbReference type="PANTHER" id="PTHR45663">
    <property type="entry name" value="GEO12009P1"/>
    <property type="match status" value="1"/>
</dbReference>
<dbReference type="InterPro" id="IPR036249">
    <property type="entry name" value="Thioredoxin-like_sf"/>
</dbReference>
<dbReference type="PROSITE" id="PS51352">
    <property type="entry name" value="THIOREDOXIN_2"/>
    <property type="match status" value="1"/>
</dbReference>
<evidence type="ECO:0000256" key="8">
    <source>
        <dbReference type="PIRNR" id="PIRNR000077"/>
    </source>
</evidence>
<dbReference type="NCBIfam" id="TIGR01068">
    <property type="entry name" value="thioredoxin"/>
    <property type="match status" value="1"/>
</dbReference>
<dbReference type="RefSeq" id="WP_332306941.1">
    <property type="nucleotide sequence ID" value="NZ_CDRZ01000269.1"/>
</dbReference>
<dbReference type="InterPro" id="IPR017937">
    <property type="entry name" value="Thioredoxin_CS"/>
</dbReference>
<evidence type="ECO:0000256" key="7">
    <source>
        <dbReference type="NCBIfam" id="TIGR01068"/>
    </source>
</evidence>
<dbReference type="PRINTS" id="PR00421">
    <property type="entry name" value="THIOREDOXIN"/>
</dbReference>
<feature type="site" description="Contributes to redox potential value" evidence="9">
    <location>
        <position position="35"/>
    </location>
</feature>
<feature type="active site" description="Nucleophile" evidence="9">
    <location>
        <position position="37"/>
    </location>
</feature>
<evidence type="ECO:0000256" key="10">
    <source>
        <dbReference type="PIRSR" id="PIRSR000077-4"/>
    </source>
</evidence>
<evidence type="ECO:0000256" key="4">
    <source>
        <dbReference type="ARBA" id="ARBA00022982"/>
    </source>
</evidence>
<dbReference type="Gene3D" id="3.40.30.10">
    <property type="entry name" value="Glutaredoxin"/>
    <property type="match status" value="1"/>
</dbReference>
<accession>A0A0B7MQM7</accession>
<evidence type="ECO:0000256" key="9">
    <source>
        <dbReference type="PIRSR" id="PIRSR000077-1"/>
    </source>
</evidence>
<dbReference type="GO" id="GO:0045454">
    <property type="term" value="P:cell redox homeostasis"/>
    <property type="evidence" value="ECO:0007669"/>
    <property type="project" value="TreeGrafter"/>
</dbReference>
<keyword evidence="5 10" id="KW-1015">Disulfide bond</keyword>
<dbReference type="GO" id="GO:0005829">
    <property type="term" value="C:cytosol"/>
    <property type="evidence" value="ECO:0007669"/>
    <property type="project" value="TreeGrafter"/>
</dbReference>
<dbReference type="InterPro" id="IPR005746">
    <property type="entry name" value="Thioredoxin"/>
</dbReference>
<evidence type="ECO:0000256" key="5">
    <source>
        <dbReference type="ARBA" id="ARBA00023157"/>
    </source>
</evidence>
<gene>
    <name evidence="12" type="primary">trxA</name>
    <name evidence="12" type="ORF">SSCH_70010</name>
</gene>
<evidence type="ECO:0000256" key="3">
    <source>
        <dbReference type="ARBA" id="ARBA00022448"/>
    </source>
</evidence>
<feature type="disulfide bond" description="Redox-active" evidence="10">
    <location>
        <begin position="34"/>
        <end position="37"/>
    </location>
</feature>
<keyword evidence="3" id="KW-0813">Transport</keyword>
<evidence type="ECO:0000256" key="2">
    <source>
        <dbReference type="ARBA" id="ARBA00020570"/>
    </source>
</evidence>
<keyword evidence="6 10" id="KW-0676">Redox-active center</keyword>
<feature type="active site" description="Nucleophile" evidence="9">
    <location>
        <position position="34"/>
    </location>
</feature>
<comment type="similarity">
    <text evidence="1 8">Belongs to the thioredoxin family.</text>
</comment>
<dbReference type="EMBL" id="CDRZ01000269">
    <property type="protein sequence ID" value="CEO90012.1"/>
    <property type="molecule type" value="Genomic_DNA"/>
</dbReference>
<evidence type="ECO:0000313" key="12">
    <source>
        <dbReference type="EMBL" id="CEO90012.1"/>
    </source>
</evidence>
<dbReference type="FunFam" id="3.40.30.10:FF:000001">
    <property type="entry name" value="Thioredoxin"/>
    <property type="match status" value="1"/>
</dbReference>
<dbReference type="PANTHER" id="PTHR45663:SF11">
    <property type="entry name" value="GEO12009P1"/>
    <property type="match status" value="1"/>
</dbReference>
<proteinExistence type="inferred from homology"/>
<dbReference type="AlphaFoldDB" id="A0A0B7MQM7"/>
<reference evidence="13" key="1">
    <citation type="submission" date="2015-01" db="EMBL/GenBank/DDBJ databases">
        <authorList>
            <person name="Manzoor Shahid"/>
            <person name="Zubair Saima"/>
        </authorList>
    </citation>
    <scope>NUCLEOTIDE SEQUENCE [LARGE SCALE GENOMIC DNA]</scope>
    <source>
        <strain evidence="13">Sp3</strain>
    </source>
</reference>
<feature type="domain" description="Thioredoxin" evidence="11">
    <location>
        <begin position="1"/>
        <end position="110"/>
    </location>
</feature>
<dbReference type="GO" id="GO:0015035">
    <property type="term" value="F:protein-disulfide reductase activity"/>
    <property type="evidence" value="ECO:0007669"/>
    <property type="project" value="UniProtKB-UniRule"/>
</dbReference>
<feature type="site" description="Deprotonates C-terminal active site Cys" evidence="9">
    <location>
        <position position="28"/>
    </location>
</feature>
<organism evidence="12 13">
    <name type="scientific">Syntrophaceticus schinkii</name>
    <dbReference type="NCBI Taxonomy" id="499207"/>
    <lineage>
        <taxon>Bacteria</taxon>
        <taxon>Bacillati</taxon>
        <taxon>Bacillota</taxon>
        <taxon>Clostridia</taxon>
        <taxon>Thermoanaerobacterales</taxon>
        <taxon>Thermoanaerobacterales Family III. Incertae Sedis</taxon>
        <taxon>Syntrophaceticus</taxon>
    </lineage>
</organism>
<dbReference type="CDD" id="cd02947">
    <property type="entry name" value="TRX_family"/>
    <property type="match status" value="1"/>
</dbReference>
<evidence type="ECO:0000313" key="13">
    <source>
        <dbReference type="Proteomes" id="UP000046155"/>
    </source>
</evidence>
<evidence type="ECO:0000256" key="6">
    <source>
        <dbReference type="ARBA" id="ARBA00023284"/>
    </source>
</evidence>
<evidence type="ECO:0000259" key="11">
    <source>
        <dbReference type="PROSITE" id="PS51352"/>
    </source>
</evidence>
<dbReference type="Pfam" id="PF00085">
    <property type="entry name" value="Thioredoxin"/>
    <property type="match status" value="1"/>
</dbReference>
<dbReference type="PIRSF" id="PIRSF000077">
    <property type="entry name" value="Thioredoxin"/>
    <property type="match status" value="1"/>
</dbReference>
<protein>
    <recommendedName>
        <fullName evidence="2 7">Thioredoxin</fullName>
    </recommendedName>
</protein>
<dbReference type="InterPro" id="IPR013766">
    <property type="entry name" value="Thioredoxin_domain"/>
</dbReference>
<evidence type="ECO:0000256" key="1">
    <source>
        <dbReference type="ARBA" id="ARBA00008987"/>
    </source>
</evidence>
<sequence length="110" mass="12537">MMGAEIITLTDQNFNAHLKDAELPVFVDFWAGWCGPCKMLAPVIEELAQDYGQRIQIAKLNVDENRETAEKFGILSIPTMILFKEGNEVTRITGFRPKREIARFIDEHLA</sequence>
<keyword evidence="4" id="KW-0249">Electron transport</keyword>
<dbReference type="Proteomes" id="UP000046155">
    <property type="component" value="Unassembled WGS sequence"/>
</dbReference>